<protein>
    <submittedName>
        <fullName evidence="1">Uncharacterized protein</fullName>
    </submittedName>
</protein>
<reference evidence="1 2" key="2">
    <citation type="submission" date="2012-02" db="EMBL/GenBank/DDBJ databases">
        <title>Improved High-Quality Draft sequence of Eubacterium cellulosolvens 6.</title>
        <authorList>
            <consortium name="US DOE Joint Genome Institute"/>
            <person name="Lucas S."/>
            <person name="Han J."/>
            <person name="Lapidus A."/>
            <person name="Cheng J.-F."/>
            <person name="Goodwin L."/>
            <person name="Pitluck S."/>
            <person name="Peters L."/>
            <person name="Mikhailova N."/>
            <person name="Gu W."/>
            <person name="Detter J.C."/>
            <person name="Han C."/>
            <person name="Tapia R."/>
            <person name="Land M."/>
            <person name="Hauser L."/>
            <person name="Kyrpides N."/>
            <person name="Ivanova N."/>
            <person name="Pagani I."/>
            <person name="Johnson E."/>
            <person name="Mukhopadhyay B."/>
            <person name="Anderson I."/>
            <person name="Woyke T."/>
        </authorList>
    </citation>
    <scope>NUCLEOTIDE SEQUENCE [LARGE SCALE GENOMIC DNA]</scope>
    <source>
        <strain evidence="1 2">6</strain>
    </source>
</reference>
<accession>I5AX98</accession>
<dbReference type="eggNOG" id="ENOG5033098">
    <property type="taxonomic scope" value="Bacteria"/>
</dbReference>
<keyword evidence="2" id="KW-1185">Reference proteome</keyword>
<dbReference type="HOGENOM" id="CLU_148550_1_0_9"/>
<evidence type="ECO:0000313" key="2">
    <source>
        <dbReference type="Proteomes" id="UP000005753"/>
    </source>
</evidence>
<dbReference type="EMBL" id="CM001487">
    <property type="protein sequence ID" value="EIM58421.1"/>
    <property type="molecule type" value="Genomic_DNA"/>
</dbReference>
<proteinExistence type="predicted"/>
<dbReference type="Proteomes" id="UP000005753">
    <property type="component" value="Chromosome"/>
</dbReference>
<gene>
    <name evidence="1" type="ORF">EubceDRAFT1_2719</name>
</gene>
<sequence length="98" mass="11343">MVYDESYTRERENEISRAHPTKVYVGVFVKITDEGKTIPYGLQWTDQKIYRIDRILDVRKAASLKAGGCGMRYTCMICGKKVELFDEEGRWFVTPAGR</sequence>
<reference evidence="1 2" key="1">
    <citation type="submission" date="2010-08" db="EMBL/GenBank/DDBJ databases">
        <authorList>
            <consortium name="US DOE Joint Genome Institute (JGI-PGF)"/>
            <person name="Lucas S."/>
            <person name="Copeland A."/>
            <person name="Lapidus A."/>
            <person name="Cheng J.-F."/>
            <person name="Bruce D."/>
            <person name="Goodwin L."/>
            <person name="Pitluck S."/>
            <person name="Land M.L."/>
            <person name="Hauser L."/>
            <person name="Chang Y.-J."/>
            <person name="Anderson I.J."/>
            <person name="Johnson E."/>
            <person name="Mulhopadhyay B."/>
            <person name="Kyrpides N."/>
            <person name="Woyke T.J."/>
        </authorList>
    </citation>
    <scope>NUCLEOTIDE SEQUENCE [LARGE SCALE GENOMIC DNA]</scope>
    <source>
        <strain evidence="1 2">6</strain>
    </source>
</reference>
<dbReference type="AlphaFoldDB" id="I5AX98"/>
<organism evidence="1 2">
    <name type="scientific">Eubacterium cellulosolvens (strain ATCC 43171 / JCM 9499 / 6)</name>
    <name type="common">Cillobacterium cellulosolvens</name>
    <dbReference type="NCBI Taxonomy" id="633697"/>
    <lineage>
        <taxon>Bacteria</taxon>
        <taxon>Bacillati</taxon>
        <taxon>Bacillota</taxon>
        <taxon>Clostridia</taxon>
        <taxon>Eubacteriales</taxon>
        <taxon>Eubacteriaceae</taxon>
        <taxon>Eubacterium</taxon>
    </lineage>
</organism>
<name>I5AX98_EUBC6</name>
<evidence type="ECO:0000313" key="1">
    <source>
        <dbReference type="EMBL" id="EIM58421.1"/>
    </source>
</evidence>